<dbReference type="EMBL" id="MT144937">
    <property type="protein sequence ID" value="QJI01626.1"/>
    <property type="molecule type" value="Genomic_DNA"/>
</dbReference>
<proteinExistence type="predicted"/>
<dbReference type="InterPro" id="IPR004843">
    <property type="entry name" value="Calcineurin-like_PHP"/>
</dbReference>
<accession>A0A6M3XZD7</accession>
<dbReference type="AlphaFoldDB" id="A0A6M3XZD7"/>
<evidence type="ECO:0000259" key="1">
    <source>
        <dbReference type="Pfam" id="PF00149"/>
    </source>
</evidence>
<dbReference type="SUPFAM" id="SSF56300">
    <property type="entry name" value="Metallo-dependent phosphatases"/>
    <property type="match status" value="1"/>
</dbReference>
<evidence type="ECO:0000313" key="2">
    <source>
        <dbReference type="EMBL" id="QJI01626.1"/>
    </source>
</evidence>
<dbReference type="InterPro" id="IPR029052">
    <property type="entry name" value="Metallo-depent_PP-like"/>
</dbReference>
<feature type="domain" description="Calcineurin-like phosphoesterase" evidence="1">
    <location>
        <begin position="22"/>
        <end position="207"/>
    </location>
</feature>
<dbReference type="Pfam" id="PF00149">
    <property type="entry name" value="Metallophos"/>
    <property type="match status" value="1"/>
</dbReference>
<protein>
    <submittedName>
        <fullName evidence="2">Putative calcineurin-like phosphoesterase</fullName>
    </submittedName>
</protein>
<name>A0A6M3XZD7_9ZZZZ</name>
<gene>
    <name evidence="2" type="ORF">TM448B02664_0014</name>
</gene>
<reference evidence="2" key="1">
    <citation type="submission" date="2020-03" db="EMBL/GenBank/DDBJ databases">
        <title>The deep terrestrial virosphere.</title>
        <authorList>
            <person name="Holmfeldt K."/>
            <person name="Nilsson E."/>
            <person name="Simone D."/>
            <person name="Lopez-Fernandez M."/>
            <person name="Wu X."/>
            <person name="de Brujin I."/>
            <person name="Lundin D."/>
            <person name="Andersson A."/>
            <person name="Bertilsson S."/>
            <person name="Dopson M."/>
        </authorList>
    </citation>
    <scope>NUCLEOTIDE SEQUENCE</scope>
    <source>
        <strain evidence="2">TM448B02664</strain>
    </source>
</reference>
<dbReference type="GO" id="GO:0016787">
    <property type="term" value="F:hydrolase activity"/>
    <property type="evidence" value="ECO:0007669"/>
    <property type="project" value="InterPro"/>
</dbReference>
<sequence>MEFPGKIPCACVSVSGGVLHVVPIGDTHVGSTGCDEEKIEEAVAEGCRPDTIIVSPGDLVDGVDPGDKRWDHSTADGKRLADLVPQQFVRAVELLAPARGRIVGIMRGNHDHAWLERHGVAFMWQWFIDQLCTRDLGVSCFFDVFVWFRDPQGRRRKAGKPHDKRVRFAAHHGDGGGRTYGGKVNAGMRWSDGTFGADVILFAHTHMMSGIVDPKLGASDECDTSRIHNQLTVWTGGFLRSYEPGKTTYPERKAMRPVVLGAPVIHIYPHRTRVEVG</sequence>
<organism evidence="2">
    <name type="scientific">viral metagenome</name>
    <dbReference type="NCBI Taxonomy" id="1070528"/>
    <lineage>
        <taxon>unclassified sequences</taxon>
        <taxon>metagenomes</taxon>
        <taxon>organismal metagenomes</taxon>
    </lineage>
</organism>